<evidence type="ECO:0000313" key="1">
    <source>
        <dbReference type="EMBL" id="QCD92206.1"/>
    </source>
</evidence>
<gene>
    <name evidence="1" type="ORF">DEO72_LG5g267</name>
</gene>
<dbReference type="EMBL" id="CP039349">
    <property type="protein sequence ID" value="QCD92206.1"/>
    <property type="molecule type" value="Genomic_DNA"/>
</dbReference>
<protein>
    <submittedName>
        <fullName evidence="1">Uncharacterized protein</fullName>
    </submittedName>
</protein>
<dbReference type="AlphaFoldDB" id="A0A4D6LW56"/>
<name>A0A4D6LW56_VIGUN</name>
<proteinExistence type="predicted"/>
<sequence>MRHCIKSSYSNIVLQSQISLQSATFTCGDVLYYFKEGHKENELMVRYPMLEYFKGRLNVATAAPLDGYDDSDDGAGVLEQALNHAFEVSYGVLPGCRRCSKSDGSCWTYDYNAQVISCKYYCPNQHCSPPKSTSAGGDLWSGKGFEVVEKNYVWCEKGYVRRRLRDHVHQRCVGVRDDGCGVPVSCLCGAGKGTGLSIQCSLSVASDGCGEGNWNWTLLTNWGKELRDLGRVEKRWSGGEFSKTKNVNLCAGV</sequence>
<keyword evidence="2" id="KW-1185">Reference proteome</keyword>
<accession>A0A4D6LW56</accession>
<reference evidence="1 2" key="1">
    <citation type="submission" date="2019-04" db="EMBL/GenBank/DDBJ databases">
        <title>An improved genome assembly and genetic linkage map for asparagus bean, Vigna unguiculata ssp. sesquipedialis.</title>
        <authorList>
            <person name="Xia Q."/>
            <person name="Zhang R."/>
            <person name="Dong Y."/>
        </authorList>
    </citation>
    <scope>NUCLEOTIDE SEQUENCE [LARGE SCALE GENOMIC DNA]</scope>
    <source>
        <tissue evidence="1">Leaf</tissue>
    </source>
</reference>
<evidence type="ECO:0000313" key="2">
    <source>
        <dbReference type="Proteomes" id="UP000501690"/>
    </source>
</evidence>
<organism evidence="1 2">
    <name type="scientific">Vigna unguiculata</name>
    <name type="common">Cowpea</name>
    <dbReference type="NCBI Taxonomy" id="3917"/>
    <lineage>
        <taxon>Eukaryota</taxon>
        <taxon>Viridiplantae</taxon>
        <taxon>Streptophyta</taxon>
        <taxon>Embryophyta</taxon>
        <taxon>Tracheophyta</taxon>
        <taxon>Spermatophyta</taxon>
        <taxon>Magnoliopsida</taxon>
        <taxon>eudicotyledons</taxon>
        <taxon>Gunneridae</taxon>
        <taxon>Pentapetalae</taxon>
        <taxon>rosids</taxon>
        <taxon>fabids</taxon>
        <taxon>Fabales</taxon>
        <taxon>Fabaceae</taxon>
        <taxon>Papilionoideae</taxon>
        <taxon>50 kb inversion clade</taxon>
        <taxon>NPAAA clade</taxon>
        <taxon>indigoferoid/millettioid clade</taxon>
        <taxon>Phaseoleae</taxon>
        <taxon>Vigna</taxon>
    </lineage>
</organism>
<dbReference type="Proteomes" id="UP000501690">
    <property type="component" value="Linkage Group LG5"/>
</dbReference>